<organism evidence="2 3">
    <name type="scientific">Xenoophorus captivus</name>
    <dbReference type="NCBI Taxonomy" id="1517983"/>
    <lineage>
        <taxon>Eukaryota</taxon>
        <taxon>Metazoa</taxon>
        <taxon>Chordata</taxon>
        <taxon>Craniata</taxon>
        <taxon>Vertebrata</taxon>
        <taxon>Euteleostomi</taxon>
        <taxon>Actinopterygii</taxon>
        <taxon>Neopterygii</taxon>
        <taxon>Teleostei</taxon>
        <taxon>Neoteleostei</taxon>
        <taxon>Acanthomorphata</taxon>
        <taxon>Ovalentaria</taxon>
        <taxon>Atherinomorphae</taxon>
        <taxon>Cyprinodontiformes</taxon>
        <taxon>Goodeidae</taxon>
        <taxon>Xenoophorus</taxon>
    </lineage>
</organism>
<reference evidence="2 3" key="1">
    <citation type="submission" date="2021-06" db="EMBL/GenBank/DDBJ databases">
        <authorList>
            <person name="Palmer J.M."/>
        </authorList>
    </citation>
    <scope>NUCLEOTIDE SEQUENCE [LARGE SCALE GENOMIC DNA]</scope>
    <source>
        <strain evidence="2 3">XC_2019</strain>
        <tissue evidence="2">Muscle</tissue>
    </source>
</reference>
<keyword evidence="1" id="KW-0472">Membrane</keyword>
<dbReference type="EMBL" id="JAHRIN010034098">
    <property type="protein sequence ID" value="MEQ2202986.1"/>
    <property type="molecule type" value="Genomic_DNA"/>
</dbReference>
<comment type="caution">
    <text evidence="2">The sequence shown here is derived from an EMBL/GenBank/DDBJ whole genome shotgun (WGS) entry which is preliminary data.</text>
</comment>
<feature type="transmembrane region" description="Helical" evidence="1">
    <location>
        <begin position="32"/>
        <end position="52"/>
    </location>
</feature>
<proteinExistence type="predicted"/>
<evidence type="ECO:0000313" key="3">
    <source>
        <dbReference type="Proteomes" id="UP001434883"/>
    </source>
</evidence>
<name>A0ABV0R5R1_9TELE</name>
<keyword evidence="1" id="KW-0812">Transmembrane</keyword>
<keyword evidence="3" id="KW-1185">Reference proteome</keyword>
<accession>A0ABV0R5R1</accession>
<sequence length="86" mass="9708">MSNRVVCREASHAGSWYSASGNCQHSTVCVRILHVNSCFCFLFSLTVVCLIIRISLEKSQTSLNIQQYKQPLLLRIDQKGTCSFHT</sequence>
<keyword evidence="1" id="KW-1133">Transmembrane helix</keyword>
<evidence type="ECO:0000313" key="2">
    <source>
        <dbReference type="EMBL" id="MEQ2202986.1"/>
    </source>
</evidence>
<dbReference type="Proteomes" id="UP001434883">
    <property type="component" value="Unassembled WGS sequence"/>
</dbReference>
<evidence type="ECO:0000256" key="1">
    <source>
        <dbReference type="SAM" id="Phobius"/>
    </source>
</evidence>
<gene>
    <name evidence="2" type="ORF">XENOCAPTIV_022112</name>
</gene>
<protein>
    <submittedName>
        <fullName evidence="2">Uncharacterized protein</fullName>
    </submittedName>
</protein>